<dbReference type="Proteomes" id="UP001208570">
    <property type="component" value="Unassembled WGS sequence"/>
</dbReference>
<dbReference type="GO" id="GO:0006465">
    <property type="term" value="P:signal peptide processing"/>
    <property type="evidence" value="ECO:0007669"/>
    <property type="project" value="TreeGrafter"/>
</dbReference>
<dbReference type="PANTHER" id="PTHR43731:SF14">
    <property type="entry name" value="PRESENILIN-ASSOCIATED RHOMBOID-LIKE PROTEIN, MITOCHONDRIAL"/>
    <property type="match status" value="1"/>
</dbReference>
<feature type="transmembrane region" description="Helical" evidence="9">
    <location>
        <begin position="146"/>
        <end position="163"/>
    </location>
</feature>
<evidence type="ECO:0000256" key="7">
    <source>
        <dbReference type="ARBA" id="ARBA00022989"/>
    </source>
</evidence>
<keyword evidence="7 9" id="KW-1133">Transmembrane helix</keyword>
<protein>
    <recommendedName>
        <fullName evidence="4">rhomboid protease</fullName>
        <ecNumber evidence="4">3.4.21.105</ecNumber>
    </recommendedName>
</protein>
<feature type="transmembrane region" description="Helical" evidence="9">
    <location>
        <begin position="222"/>
        <end position="240"/>
    </location>
</feature>
<evidence type="ECO:0000256" key="9">
    <source>
        <dbReference type="SAM" id="Phobius"/>
    </source>
</evidence>
<dbReference type="SUPFAM" id="SSF144091">
    <property type="entry name" value="Rhomboid-like"/>
    <property type="match status" value="1"/>
</dbReference>
<keyword evidence="8 9" id="KW-0472">Membrane</keyword>
<evidence type="ECO:0000256" key="3">
    <source>
        <dbReference type="ARBA" id="ARBA00009045"/>
    </source>
</evidence>
<comment type="similarity">
    <text evidence="3">Belongs to the peptidase S54 family.</text>
</comment>
<evidence type="ECO:0000256" key="6">
    <source>
        <dbReference type="ARBA" id="ARBA00022801"/>
    </source>
</evidence>
<dbReference type="EMBL" id="JAODUP010000365">
    <property type="protein sequence ID" value="KAK2151383.1"/>
    <property type="molecule type" value="Genomic_DNA"/>
</dbReference>
<evidence type="ECO:0000259" key="10">
    <source>
        <dbReference type="Pfam" id="PF01694"/>
    </source>
</evidence>
<dbReference type="Gene3D" id="1.20.1540.10">
    <property type="entry name" value="Rhomboid-like"/>
    <property type="match status" value="1"/>
</dbReference>
<organism evidence="11 12">
    <name type="scientific">Paralvinella palmiformis</name>
    <dbReference type="NCBI Taxonomy" id="53620"/>
    <lineage>
        <taxon>Eukaryota</taxon>
        <taxon>Metazoa</taxon>
        <taxon>Spiralia</taxon>
        <taxon>Lophotrochozoa</taxon>
        <taxon>Annelida</taxon>
        <taxon>Polychaeta</taxon>
        <taxon>Sedentaria</taxon>
        <taxon>Canalipalpata</taxon>
        <taxon>Terebellida</taxon>
        <taxon>Terebelliformia</taxon>
        <taxon>Alvinellidae</taxon>
        <taxon>Paralvinella</taxon>
    </lineage>
</organism>
<reference evidence="11" key="1">
    <citation type="journal article" date="2023" name="Mol. Biol. Evol.">
        <title>Third-Generation Sequencing Reveals the Adaptive Role of the Epigenome in Three Deep-Sea Polychaetes.</title>
        <authorList>
            <person name="Perez M."/>
            <person name="Aroh O."/>
            <person name="Sun Y."/>
            <person name="Lan Y."/>
            <person name="Juniper S.K."/>
            <person name="Young C.R."/>
            <person name="Angers B."/>
            <person name="Qian P.Y."/>
        </authorList>
    </citation>
    <scope>NUCLEOTIDE SEQUENCE</scope>
    <source>
        <strain evidence="11">P08H-3</strain>
    </source>
</reference>
<evidence type="ECO:0000313" key="12">
    <source>
        <dbReference type="Proteomes" id="UP001208570"/>
    </source>
</evidence>
<dbReference type="InterPro" id="IPR050925">
    <property type="entry name" value="Rhomboid_protease_S54"/>
</dbReference>
<proteinExistence type="inferred from homology"/>
<evidence type="ECO:0000256" key="8">
    <source>
        <dbReference type="ARBA" id="ARBA00023136"/>
    </source>
</evidence>
<dbReference type="EC" id="3.4.21.105" evidence="4"/>
<dbReference type="InterPro" id="IPR035952">
    <property type="entry name" value="Rhomboid-like_sf"/>
</dbReference>
<sequence>MLSFVEVGQGSGYPIVNSDLSQSVPLHHRICLCTTTTTSRSTKPWMPALNIIRNIKTKPARTGLTSIHKHEPSRITYLIKPFGFTVLVGVSSFCGTIIWQYETLRSYFQNAQKQAALYRHKFYGKAGSFRHSMNVWWNQLNPGRRLAAQLIAANCAVFVLWKVPRLQGVMHNYFTCSPFSKTPCLSMLLSVFSQRSLIHLTCNMVVLWSFSEPITRTWGREQFIAFFLTAGVISSFTSYAYKVAKFSTVPSLGASGAILGLIGVICCQYPNSRLSILLVDQIYPHSFSADSAMKGLIMFDVMGILFGWTMFDHAAHLGGMLFGIWYEKYGKALIWKRWREPMMKRWHDLRGEP</sequence>
<dbReference type="FunFam" id="1.20.1540.10:FF:000012">
    <property type="entry name" value="Rhomboid family protein"/>
    <property type="match status" value="1"/>
</dbReference>
<comment type="subcellular location">
    <subcellularLocation>
        <location evidence="2">Membrane</location>
        <topology evidence="2">Multi-pass membrane protein</topology>
    </subcellularLocation>
</comment>
<keyword evidence="5 9" id="KW-0812">Transmembrane</keyword>
<dbReference type="GO" id="GO:0004252">
    <property type="term" value="F:serine-type endopeptidase activity"/>
    <property type="evidence" value="ECO:0007669"/>
    <property type="project" value="InterPro"/>
</dbReference>
<name>A0AAD9JE01_9ANNE</name>
<dbReference type="GO" id="GO:0016020">
    <property type="term" value="C:membrane"/>
    <property type="evidence" value="ECO:0007669"/>
    <property type="project" value="UniProtKB-SubCell"/>
</dbReference>
<accession>A0AAD9JE01</accession>
<comment type="caution">
    <text evidence="11">The sequence shown here is derived from an EMBL/GenBank/DDBJ whole genome shotgun (WGS) entry which is preliminary data.</text>
</comment>
<dbReference type="Pfam" id="PF01694">
    <property type="entry name" value="Rhomboid"/>
    <property type="match status" value="1"/>
</dbReference>
<feature type="transmembrane region" description="Helical" evidence="9">
    <location>
        <begin position="77"/>
        <end position="99"/>
    </location>
</feature>
<feature type="domain" description="Peptidase S54 rhomboid" evidence="10">
    <location>
        <begin position="187"/>
        <end position="327"/>
    </location>
</feature>
<keyword evidence="6" id="KW-0378">Hydrolase</keyword>
<evidence type="ECO:0000256" key="1">
    <source>
        <dbReference type="ARBA" id="ARBA00000156"/>
    </source>
</evidence>
<dbReference type="AlphaFoldDB" id="A0AAD9JE01"/>
<dbReference type="InterPro" id="IPR022764">
    <property type="entry name" value="Peptidase_S54_rhomboid_dom"/>
</dbReference>
<keyword evidence="12" id="KW-1185">Reference proteome</keyword>
<dbReference type="PANTHER" id="PTHR43731">
    <property type="entry name" value="RHOMBOID PROTEASE"/>
    <property type="match status" value="1"/>
</dbReference>
<evidence type="ECO:0000256" key="2">
    <source>
        <dbReference type="ARBA" id="ARBA00004141"/>
    </source>
</evidence>
<gene>
    <name evidence="11" type="ORF">LSH36_365g04034</name>
</gene>
<evidence type="ECO:0000256" key="5">
    <source>
        <dbReference type="ARBA" id="ARBA00022692"/>
    </source>
</evidence>
<evidence type="ECO:0000313" key="11">
    <source>
        <dbReference type="EMBL" id="KAK2151383.1"/>
    </source>
</evidence>
<evidence type="ECO:0000256" key="4">
    <source>
        <dbReference type="ARBA" id="ARBA00013039"/>
    </source>
</evidence>
<comment type="catalytic activity">
    <reaction evidence="1">
        <text>Cleaves type-1 transmembrane domains using a catalytic dyad composed of serine and histidine that are contributed by different transmembrane domains.</text>
        <dbReference type="EC" id="3.4.21.105"/>
    </reaction>
</comment>